<organism evidence="3 4">
    <name type="scientific">Sphingomicrobium sediminis</name>
    <dbReference type="NCBI Taxonomy" id="2950949"/>
    <lineage>
        <taxon>Bacteria</taxon>
        <taxon>Pseudomonadati</taxon>
        <taxon>Pseudomonadota</taxon>
        <taxon>Alphaproteobacteria</taxon>
        <taxon>Sphingomonadales</taxon>
        <taxon>Sphingomonadaceae</taxon>
        <taxon>Sphingomicrobium</taxon>
    </lineage>
</organism>
<comment type="similarity">
    <text evidence="1">Belongs to the PspA/Vipp/IM30 family.</text>
</comment>
<gene>
    <name evidence="3" type="ORF">NDO55_00185</name>
</gene>
<evidence type="ECO:0000256" key="1">
    <source>
        <dbReference type="ARBA" id="ARBA00043985"/>
    </source>
</evidence>
<keyword evidence="2" id="KW-0175">Coiled coil</keyword>
<dbReference type="GO" id="GO:0005829">
    <property type="term" value="C:cytosol"/>
    <property type="evidence" value="ECO:0007669"/>
    <property type="project" value="TreeGrafter"/>
</dbReference>
<protein>
    <submittedName>
        <fullName evidence="3">PspA/IM30 family protein</fullName>
    </submittedName>
</protein>
<dbReference type="InterPro" id="IPR007157">
    <property type="entry name" value="PspA_VIPP1"/>
</dbReference>
<dbReference type="AlphaFoldDB" id="A0A9X2J0G2"/>
<name>A0A9X2J0G2_9SPHN</name>
<comment type="caution">
    <text evidence="3">The sequence shown here is derived from an EMBL/GenBank/DDBJ whole genome shotgun (WGS) entry which is preliminary data.</text>
</comment>
<sequence>MLNGPIFTRARDIIAANVNDLLERADDPAKMIRMIILEMEEVLAETRATAARAIADLKEMRSAHHRLERLSNEWEERAGLALEKGREDLAKQALMERAKVNDMIGGIAEEMSGIEELLKGYEADIQRLQNKLGEARSRQASIANRIESAMSRARARELLYGERTEEAFARFDQLERRADVAEGHADAMGMGIKSLEDEFAELKAEERALEALEEMKKARKSGKGEQG</sequence>
<keyword evidence="4" id="KW-1185">Reference proteome</keyword>
<accession>A0A9X2J0G2</accession>
<evidence type="ECO:0000313" key="4">
    <source>
        <dbReference type="Proteomes" id="UP001155128"/>
    </source>
</evidence>
<evidence type="ECO:0000313" key="3">
    <source>
        <dbReference type="EMBL" id="MCM8556238.1"/>
    </source>
</evidence>
<reference evidence="3" key="1">
    <citation type="submission" date="2022-06" db="EMBL/GenBank/DDBJ databases">
        <title>Sphingomicrobium sedimins sp. nov., a marine bacterium isolated from tidal flat.</title>
        <authorList>
            <person name="Kim C.-H."/>
            <person name="Yoo Y."/>
            <person name="Kim J.-J."/>
        </authorList>
    </citation>
    <scope>NUCLEOTIDE SEQUENCE</scope>
    <source>
        <strain evidence="3">GRR-S6-50</strain>
    </source>
</reference>
<proteinExistence type="inferred from homology"/>
<dbReference type="Proteomes" id="UP001155128">
    <property type="component" value="Unassembled WGS sequence"/>
</dbReference>
<dbReference type="Pfam" id="PF04012">
    <property type="entry name" value="PspA_IM30"/>
    <property type="match status" value="1"/>
</dbReference>
<dbReference type="PANTHER" id="PTHR31088:SF6">
    <property type="entry name" value="PHAGE SHOCK PROTEIN A"/>
    <property type="match status" value="1"/>
</dbReference>
<dbReference type="PANTHER" id="PTHR31088">
    <property type="entry name" value="MEMBRANE-ASSOCIATED PROTEIN VIPP1, CHLOROPLASTIC"/>
    <property type="match status" value="1"/>
</dbReference>
<dbReference type="EMBL" id="JAMSHT010000001">
    <property type="protein sequence ID" value="MCM8556238.1"/>
    <property type="molecule type" value="Genomic_DNA"/>
</dbReference>
<dbReference type="GO" id="GO:0009271">
    <property type="term" value="P:phage shock"/>
    <property type="evidence" value="ECO:0007669"/>
    <property type="project" value="TreeGrafter"/>
</dbReference>
<feature type="coiled-coil region" evidence="2">
    <location>
        <begin position="111"/>
        <end position="145"/>
    </location>
</feature>
<evidence type="ECO:0000256" key="2">
    <source>
        <dbReference type="SAM" id="Coils"/>
    </source>
</evidence>